<name>A0A6N2RWZ5_ANAHA</name>
<dbReference type="GO" id="GO:0009164">
    <property type="term" value="P:nucleoside catabolic process"/>
    <property type="evidence" value="ECO:0007669"/>
    <property type="project" value="InterPro"/>
</dbReference>
<dbReference type="GO" id="GO:0005829">
    <property type="term" value="C:cytosol"/>
    <property type="evidence" value="ECO:0007669"/>
    <property type="project" value="TreeGrafter"/>
</dbReference>
<dbReference type="InterPro" id="IPR010049">
    <property type="entry name" value="MTA_SAH_Nsdase"/>
</dbReference>
<dbReference type="GO" id="GO:0019509">
    <property type="term" value="P:L-methionine salvage from methylthioadenosine"/>
    <property type="evidence" value="ECO:0007669"/>
    <property type="project" value="UniProtKB-UniPathway"/>
</dbReference>
<dbReference type="GO" id="GO:0008930">
    <property type="term" value="F:methylthioadenosine nucleosidase activity"/>
    <property type="evidence" value="ECO:0007669"/>
    <property type="project" value="InterPro"/>
</dbReference>
<dbReference type="EMBL" id="CACRSX010000014">
    <property type="protein sequence ID" value="VYS85376.1"/>
    <property type="molecule type" value="Genomic_DNA"/>
</dbReference>
<keyword evidence="5" id="KW-0486">Methionine biosynthesis</keyword>
<dbReference type="EC" id="3.2.2.9" evidence="2"/>
<keyword evidence="3" id="KW-0028">Amino-acid biosynthesis</keyword>
<gene>
    <name evidence="7" type="primary">mtnN</name>
    <name evidence="7" type="ORF">AHLFYP4_00651</name>
</gene>
<dbReference type="GO" id="GO:0019284">
    <property type="term" value="P:L-methionine salvage from S-adenosylmethionine"/>
    <property type="evidence" value="ECO:0007669"/>
    <property type="project" value="TreeGrafter"/>
</dbReference>
<feature type="domain" description="Nucleoside phosphorylase" evidence="6">
    <location>
        <begin position="2"/>
        <end position="226"/>
    </location>
</feature>
<dbReference type="Gene3D" id="3.40.50.1580">
    <property type="entry name" value="Nucleoside phosphorylase domain"/>
    <property type="match status" value="1"/>
</dbReference>
<dbReference type="NCBIfam" id="TIGR01704">
    <property type="entry name" value="MTA_SAH-Nsdase"/>
    <property type="match status" value="1"/>
</dbReference>
<dbReference type="InterPro" id="IPR000845">
    <property type="entry name" value="Nucleoside_phosphorylase_d"/>
</dbReference>
<evidence type="ECO:0000256" key="1">
    <source>
        <dbReference type="ARBA" id="ARBA00004945"/>
    </source>
</evidence>
<evidence type="ECO:0000259" key="6">
    <source>
        <dbReference type="Pfam" id="PF01048"/>
    </source>
</evidence>
<comment type="pathway">
    <text evidence="1">Amino-acid biosynthesis; L-methionine biosynthesis via salvage pathway; S-methyl-5-thio-alpha-D-ribose 1-phosphate from S-methyl-5'-thioadenosine (hydrolase route): step 1/2.</text>
</comment>
<keyword evidence="7" id="KW-0326">Glycosidase</keyword>
<dbReference type="SUPFAM" id="SSF53167">
    <property type="entry name" value="Purine and uridine phosphorylases"/>
    <property type="match status" value="1"/>
</dbReference>
<evidence type="ECO:0000256" key="3">
    <source>
        <dbReference type="ARBA" id="ARBA00022605"/>
    </source>
</evidence>
<dbReference type="PANTHER" id="PTHR46832">
    <property type="entry name" value="5'-METHYLTHIOADENOSINE/S-ADENOSYLHOMOCYSTEINE NUCLEOSIDASE"/>
    <property type="match status" value="1"/>
</dbReference>
<sequence length="230" mass="25396">MIGIIGAMEEEVSQLIEAMEEKEKVTCAGMDFYCGKLKDKEVVIVQSGIGKVNMALCTQIFADRFDVKAVINTGVAGGLYKDIEIGDIVISKDAVQHDVDATVFGYKVGEIPRMDTSYFEADKDLIELAKKTCDEVNPDIHSYVGRVVSGDQFISDNKKKHYLINEFDGYCAEMEGAAMAQAAHLNQIPFIILRAISDKADQEAAGSYEEFEKAAIKHIVRLVLGILDRM</sequence>
<dbReference type="InterPro" id="IPR035994">
    <property type="entry name" value="Nucleoside_phosphorylase_sf"/>
</dbReference>
<organism evidence="7">
    <name type="scientific">Anaerostipes hadrus</name>
    <dbReference type="NCBI Taxonomy" id="649756"/>
    <lineage>
        <taxon>Bacteria</taxon>
        <taxon>Bacillati</taxon>
        <taxon>Bacillota</taxon>
        <taxon>Clostridia</taxon>
        <taxon>Lachnospirales</taxon>
        <taxon>Lachnospiraceae</taxon>
        <taxon>Anaerostipes</taxon>
    </lineage>
</organism>
<dbReference type="Pfam" id="PF01048">
    <property type="entry name" value="PNP_UDP_1"/>
    <property type="match status" value="1"/>
</dbReference>
<evidence type="ECO:0000313" key="7">
    <source>
        <dbReference type="EMBL" id="VYS85376.1"/>
    </source>
</evidence>
<dbReference type="UniPathway" id="UPA00904">
    <property type="reaction ID" value="UER00871"/>
</dbReference>
<dbReference type="CDD" id="cd09008">
    <property type="entry name" value="MTAN"/>
    <property type="match status" value="1"/>
</dbReference>
<evidence type="ECO:0000256" key="2">
    <source>
        <dbReference type="ARBA" id="ARBA00011974"/>
    </source>
</evidence>
<dbReference type="AlphaFoldDB" id="A0A6N2RWZ5"/>
<dbReference type="NCBIfam" id="NF004079">
    <property type="entry name" value="PRK05584.1"/>
    <property type="match status" value="1"/>
</dbReference>
<reference evidence="7" key="1">
    <citation type="submission" date="2019-11" db="EMBL/GenBank/DDBJ databases">
        <authorList>
            <person name="Feng L."/>
        </authorList>
    </citation>
    <scope>NUCLEOTIDE SEQUENCE</scope>
    <source>
        <strain evidence="7">AhadrusLFYP4</strain>
    </source>
</reference>
<dbReference type="RefSeq" id="WP_156722842.1">
    <property type="nucleotide sequence ID" value="NZ_CACRSX010000014.1"/>
</dbReference>
<evidence type="ECO:0000256" key="4">
    <source>
        <dbReference type="ARBA" id="ARBA00022801"/>
    </source>
</evidence>
<evidence type="ECO:0000256" key="5">
    <source>
        <dbReference type="ARBA" id="ARBA00023167"/>
    </source>
</evidence>
<dbReference type="GO" id="GO:0008782">
    <property type="term" value="F:adenosylhomocysteine nucleosidase activity"/>
    <property type="evidence" value="ECO:0007669"/>
    <property type="project" value="UniProtKB-EC"/>
</dbReference>
<keyword evidence="4 7" id="KW-0378">Hydrolase</keyword>
<protein>
    <recommendedName>
        <fullName evidence="2">adenosylhomocysteine nucleosidase</fullName>
        <ecNumber evidence="2">3.2.2.9</ecNumber>
    </recommendedName>
</protein>
<accession>A0A6N2RWZ5</accession>
<proteinExistence type="predicted"/>
<dbReference type="PANTHER" id="PTHR46832:SF1">
    <property type="entry name" value="5'-METHYLTHIOADENOSINE_S-ADENOSYLHOMOCYSTEINE NUCLEOSIDASE"/>
    <property type="match status" value="1"/>
</dbReference>